<evidence type="ECO:0000313" key="5">
    <source>
        <dbReference type="Proteomes" id="UP000237881"/>
    </source>
</evidence>
<feature type="region of interest" description="Disordered" evidence="1">
    <location>
        <begin position="136"/>
        <end position="193"/>
    </location>
</feature>
<evidence type="ECO:0000313" key="3">
    <source>
        <dbReference type="EMBL" id="PPF15422.1"/>
    </source>
</evidence>
<dbReference type="Proteomes" id="UP000237881">
    <property type="component" value="Unassembled WGS sequence"/>
</dbReference>
<organism evidence="3 5">
    <name type="scientific">Rathayibacter rathayi</name>
    <name type="common">Corynebacterium rathayi</name>
    <dbReference type="NCBI Taxonomy" id="33887"/>
    <lineage>
        <taxon>Bacteria</taxon>
        <taxon>Bacillati</taxon>
        <taxon>Actinomycetota</taxon>
        <taxon>Actinomycetes</taxon>
        <taxon>Micrococcales</taxon>
        <taxon>Microbacteriaceae</taxon>
        <taxon>Rathayibacter</taxon>
    </lineage>
</organism>
<evidence type="ECO:0000313" key="4">
    <source>
        <dbReference type="EMBL" id="PPH79528.1"/>
    </source>
</evidence>
<protein>
    <recommendedName>
        <fullName evidence="2">HTH araC/xylS-type domain-containing protein</fullName>
    </recommendedName>
</protein>
<feature type="domain" description="HTH araC/xylS-type" evidence="2">
    <location>
        <begin position="25"/>
        <end position="116"/>
    </location>
</feature>
<dbReference type="RefSeq" id="WP_097165947.1">
    <property type="nucleotide sequence ID" value="NZ_PSUD01000003.1"/>
</dbReference>
<gene>
    <name evidence="3" type="ORF">C5C04_04150</name>
    <name evidence="4" type="ORF">C5C40_01975</name>
</gene>
<comment type="caution">
    <text evidence="3">The sequence shown here is derived from an EMBL/GenBank/DDBJ whole genome shotgun (WGS) entry which is preliminary data.</text>
</comment>
<dbReference type="EMBL" id="PSVT01000002">
    <property type="protein sequence ID" value="PPH79528.1"/>
    <property type="molecule type" value="Genomic_DNA"/>
</dbReference>
<feature type="compositionally biased region" description="Low complexity" evidence="1">
    <location>
        <begin position="136"/>
        <end position="174"/>
    </location>
</feature>
<dbReference type="EMBL" id="PSUL01000005">
    <property type="protein sequence ID" value="PPF15422.1"/>
    <property type="molecule type" value="Genomic_DNA"/>
</dbReference>
<reference evidence="5 6" key="1">
    <citation type="submission" date="2018-02" db="EMBL/GenBank/DDBJ databases">
        <title>Bacteriophage NCPPB3778 and a type I-E CRISPR drive the evolution of the US Biological Select Agent, Rathayibacter toxicus.</title>
        <authorList>
            <person name="Davis E.W.II."/>
            <person name="Tabima J.F."/>
            <person name="Weisberg A.J."/>
            <person name="Lopes L.D."/>
            <person name="Wiseman M.S."/>
            <person name="Wiseman M.S."/>
            <person name="Pupko T."/>
            <person name="Belcher M.S."/>
            <person name="Sechler A.J."/>
            <person name="Tancos M.A."/>
            <person name="Schroeder B.K."/>
            <person name="Murray T.D."/>
            <person name="Luster D.G."/>
            <person name="Schneider W.L."/>
            <person name="Rogers E."/>
            <person name="Andreote F.D."/>
            <person name="Grunwald N.J."/>
            <person name="Putnam M.L."/>
            <person name="Chang J.H."/>
        </authorList>
    </citation>
    <scope>NUCLEOTIDE SEQUENCE [LARGE SCALE GENOMIC DNA]</scope>
    <source>
        <strain evidence="4 6">AY1D6</strain>
        <strain evidence="3 5">AY1I9</strain>
    </source>
</reference>
<dbReference type="Proteomes" id="UP000239698">
    <property type="component" value="Unassembled WGS sequence"/>
</dbReference>
<name>A0ABD6WB00_RATRA</name>
<evidence type="ECO:0000256" key="1">
    <source>
        <dbReference type="SAM" id="MobiDB-lite"/>
    </source>
</evidence>
<proteinExistence type="predicted"/>
<keyword evidence="6" id="KW-1185">Reference proteome</keyword>
<accession>A0ABD6WB00</accession>
<dbReference type="Gene3D" id="1.10.10.60">
    <property type="entry name" value="Homeodomain-like"/>
    <property type="match status" value="1"/>
</dbReference>
<sequence>MPLLHCSPPIIRPAGTRRRLDVLAIAAAALVNERFVDRRFSVPVLAAELRIPALLLRLRFRRFYGLGLDEHLAQSRLELADVLMASIPVTLGGLDRIARGSGYRSTAELDRDHRRYRRYSALAAWFRAAPRPSSTPRSAAAAPPAASSALPVPVLSAPASPLRAPRPRTSTRSAFAESTSARSAPVIPLKPRP</sequence>
<evidence type="ECO:0000313" key="6">
    <source>
        <dbReference type="Proteomes" id="UP000239698"/>
    </source>
</evidence>
<dbReference type="InterPro" id="IPR018060">
    <property type="entry name" value="HTH_AraC"/>
</dbReference>
<dbReference type="PROSITE" id="PS01124">
    <property type="entry name" value="HTH_ARAC_FAMILY_2"/>
    <property type="match status" value="1"/>
</dbReference>
<evidence type="ECO:0000259" key="2">
    <source>
        <dbReference type="PROSITE" id="PS01124"/>
    </source>
</evidence>
<dbReference type="AlphaFoldDB" id="A0ABD6WB00"/>